<dbReference type="PANTHER" id="PTHR48207">
    <property type="entry name" value="SUCCINATE--HYDROXYMETHYLGLUTARATE COA-TRANSFERASE"/>
    <property type="match status" value="1"/>
</dbReference>
<dbReference type="Gene3D" id="3.30.1540.10">
    <property type="entry name" value="formyl-coa transferase, domain 3"/>
    <property type="match status" value="1"/>
</dbReference>
<reference evidence="2 3" key="1">
    <citation type="submission" date="2017-05" db="EMBL/GenBank/DDBJ databases">
        <title>Complete and WGS of Bordetella genogroups.</title>
        <authorList>
            <person name="Spilker T."/>
            <person name="Lipuma J."/>
        </authorList>
    </citation>
    <scope>NUCLEOTIDE SEQUENCE [LARGE SCALE GENOMIC DNA]</scope>
    <source>
        <strain evidence="2 3">AU3139</strain>
    </source>
</reference>
<proteinExistence type="predicted"/>
<dbReference type="InterPro" id="IPR003673">
    <property type="entry name" value="CoA-Trfase_fam_III"/>
</dbReference>
<sequence>MNKPIPPDAPLAGVRVIDMATVLMGPVATQVLGDYGADIIKIEPPEGDVMRHAGAARNARMGAMYLSTGRNKRSLVLDIKKPDGRQALLRLCESADLFIHNVRPAAMRRAGLSHEDIRTVNPAIVYMALVGFGQDGPYAQRPAVDDVIQAASGLAGLPVHAGQAEPGFVPANLCDRMTGLAAAHAAIAALYMKQRTGQGQYIEVPMFETMAQMILGDHLNGEAFLPAIDGPGYSRLLNAYRRPFRTADGHMAVTPYSDKQFRAFFQAIGRCAEFDADPRINTHAARARNYDVAYALLAQILATRSTAEWVALCLAHDIPAQKVNAIEDVLHDAHLREVAFFQDVDHPTEGRIRQMRPAARWSNADVSVRRLPPRIGEHSLEILREAGFPEEEIQQLLHSGATVQAAAHSPTQAAPSATE</sequence>
<name>A0ABX4FIV5_9BORD</name>
<dbReference type="Gene3D" id="3.40.50.10540">
    <property type="entry name" value="Crotonobetainyl-coa:carnitine coa-transferase, domain 1"/>
    <property type="match status" value="1"/>
</dbReference>
<dbReference type="InterPro" id="IPR023606">
    <property type="entry name" value="CoA-Trfase_III_dom_1_sf"/>
</dbReference>
<dbReference type="GO" id="GO:0016740">
    <property type="term" value="F:transferase activity"/>
    <property type="evidence" value="ECO:0007669"/>
    <property type="project" value="UniProtKB-KW"/>
</dbReference>
<keyword evidence="3" id="KW-1185">Reference proteome</keyword>
<dbReference type="SUPFAM" id="SSF89796">
    <property type="entry name" value="CoA-transferase family III (CaiB/BaiF)"/>
    <property type="match status" value="1"/>
</dbReference>
<organism evidence="2 3">
    <name type="scientific">Bordetella genomosp. 6</name>
    <dbReference type="NCBI Taxonomy" id="463024"/>
    <lineage>
        <taxon>Bacteria</taxon>
        <taxon>Pseudomonadati</taxon>
        <taxon>Pseudomonadota</taxon>
        <taxon>Betaproteobacteria</taxon>
        <taxon>Burkholderiales</taxon>
        <taxon>Alcaligenaceae</taxon>
        <taxon>Bordetella</taxon>
    </lineage>
</organism>
<dbReference type="Proteomes" id="UP000216524">
    <property type="component" value="Unassembled WGS sequence"/>
</dbReference>
<dbReference type="EMBL" id="NEVV01000001">
    <property type="protein sequence ID" value="OZI81147.1"/>
    <property type="molecule type" value="Genomic_DNA"/>
</dbReference>
<protein>
    <submittedName>
        <fullName evidence="2">CoA transferase</fullName>
    </submittedName>
</protein>
<evidence type="ECO:0000256" key="1">
    <source>
        <dbReference type="ARBA" id="ARBA00022679"/>
    </source>
</evidence>
<dbReference type="RefSeq" id="WP_033462742.1">
    <property type="nucleotide sequence ID" value="NZ_NEVV01000001.1"/>
</dbReference>
<evidence type="ECO:0000313" key="3">
    <source>
        <dbReference type="Proteomes" id="UP000216524"/>
    </source>
</evidence>
<evidence type="ECO:0000313" key="2">
    <source>
        <dbReference type="EMBL" id="OZI81147.1"/>
    </source>
</evidence>
<keyword evidence="1 2" id="KW-0808">Transferase</keyword>
<dbReference type="InterPro" id="IPR050483">
    <property type="entry name" value="CoA-transferase_III_domain"/>
</dbReference>
<comment type="caution">
    <text evidence="2">The sequence shown here is derived from an EMBL/GenBank/DDBJ whole genome shotgun (WGS) entry which is preliminary data.</text>
</comment>
<dbReference type="Pfam" id="PF02515">
    <property type="entry name" value="CoA_transf_3"/>
    <property type="match status" value="1"/>
</dbReference>
<dbReference type="InterPro" id="IPR044855">
    <property type="entry name" value="CoA-Trfase_III_dom3_sf"/>
</dbReference>
<dbReference type="PANTHER" id="PTHR48207:SF4">
    <property type="entry name" value="BLL6097 PROTEIN"/>
    <property type="match status" value="1"/>
</dbReference>
<gene>
    <name evidence="2" type="ORF">CAL23_05375</name>
</gene>
<accession>A0ABX4FIV5</accession>